<dbReference type="InterPro" id="IPR005498">
    <property type="entry name" value="T4SS_VirB10/TraB/TrbI"/>
</dbReference>
<evidence type="ECO:0000256" key="8">
    <source>
        <dbReference type="SAM" id="Phobius"/>
    </source>
</evidence>
<dbReference type="InterPro" id="IPR047695">
    <property type="entry name" value="T4SS_VirB10/PtlG"/>
</dbReference>
<name>A0A158KMM1_9BURK</name>
<feature type="compositionally biased region" description="Low complexity" evidence="7">
    <location>
        <begin position="98"/>
        <end position="118"/>
    </location>
</feature>
<evidence type="ECO:0000313" key="9">
    <source>
        <dbReference type="EMBL" id="SAL82334.1"/>
    </source>
</evidence>
<evidence type="ECO:0000256" key="6">
    <source>
        <dbReference type="ARBA" id="ARBA00023136"/>
    </source>
</evidence>
<comment type="subcellular location">
    <subcellularLocation>
        <location evidence="1">Cell membrane</location>
        <topology evidence="1">Single-pass membrane protein</topology>
    </subcellularLocation>
</comment>
<accession>A0A158KMM1</accession>
<dbReference type="CDD" id="cd16429">
    <property type="entry name" value="VirB10"/>
    <property type="match status" value="1"/>
</dbReference>
<dbReference type="Gene3D" id="2.40.128.260">
    <property type="entry name" value="Type IV secretion system, VirB10/TraB/TrbI"/>
    <property type="match status" value="2"/>
</dbReference>
<dbReference type="RefSeq" id="WP_061150470.1">
    <property type="nucleotide sequence ID" value="NZ_FCOM02000041.1"/>
</dbReference>
<dbReference type="NCBIfam" id="NF038091">
    <property type="entry name" value="T4SS_VirB10"/>
    <property type="match status" value="1"/>
</dbReference>
<comment type="similarity">
    <text evidence="2">Belongs to the TrbI/VirB10 family.</text>
</comment>
<dbReference type="Pfam" id="PF03743">
    <property type="entry name" value="TrbI"/>
    <property type="match status" value="1"/>
</dbReference>
<keyword evidence="5 8" id="KW-1133">Transmembrane helix</keyword>
<evidence type="ECO:0000256" key="1">
    <source>
        <dbReference type="ARBA" id="ARBA00004162"/>
    </source>
</evidence>
<keyword evidence="6 8" id="KW-0472">Membrane</keyword>
<dbReference type="InterPro" id="IPR042217">
    <property type="entry name" value="T4SS_VirB10/TrbI"/>
</dbReference>
<proteinExistence type="inferred from homology"/>
<evidence type="ECO:0000256" key="2">
    <source>
        <dbReference type="ARBA" id="ARBA00010265"/>
    </source>
</evidence>
<dbReference type="AlphaFoldDB" id="A0A158KMM1"/>
<sequence length="395" mass="41447">MTRREQNIDELVDDSQPLSGGRDAFRSVVASRNRIQGMRAFVALMVILGLGLMGWIMYQKLHPRAGPEVQAKQISNMLPKYDFSTDPNGAASPPLPASPAAAAAAPAQPQQPARAQAAAKRELTPEEKAYQRRLGADGSTVQDPPQGRVDAVQRETASGGKSGLESGSGSAPASADSVALASRMNGVGIGRVMASTFKHPSLTVPAGTMIQCGTATELDTTVPGQIKCHVSQDVYSFDHKVRLIDKGAAVVGEASGGIKSGQARVFALWTRLVNPDGATINLNSPGTNSLGSAGIPGQVDSHFWERFGPAILISIISDLGDAGVQYAANKASNGGTNINFDNTSQTSDSLAREALAATINIPPTLYDQQGDHVAIFVRQDLDFSNVYELNSDAAP</sequence>
<evidence type="ECO:0000313" key="10">
    <source>
        <dbReference type="Proteomes" id="UP000055019"/>
    </source>
</evidence>
<feature type="compositionally biased region" description="Basic and acidic residues" evidence="7">
    <location>
        <begin position="119"/>
        <end position="130"/>
    </location>
</feature>
<gene>
    <name evidence="9" type="ORF">AWB74_06234</name>
</gene>
<dbReference type="GO" id="GO:0005886">
    <property type="term" value="C:plasma membrane"/>
    <property type="evidence" value="ECO:0007669"/>
    <property type="project" value="UniProtKB-SubCell"/>
</dbReference>
<keyword evidence="3" id="KW-1003">Cell membrane</keyword>
<keyword evidence="4 8" id="KW-0812">Transmembrane</keyword>
<dbReference type="EMBL" id="FCOM02000041">
    <property type="protein sequence ID" value="SAL82334.1"/>
    <property type="molecule type" value="Genomic_DNA"/>
</dbReference>
<feature type="compositionally biased region" description="Low complexity" evidence="7">
    <location>
        <begin position="163"/>
        <end position="174"/>
    </location>
</feature>
<evidence type="ECO:0000256" key="3">
    <source>
        <dbReference type="ARBA" id="ARBA00022475"/>
    </source>
</evidence>
<protein>
    <submittedName>
        <fullName evidence="9">Type IV secretion system protein VirB10</fullName>
    </submittedName>
</protein>
<evidence type="ECO:0000256" key="5">
    <source>
        <dbReference type="ARBA" id="ARBA00022989"/>
    </source>
</evidence>
<reference evidence="9" key="1">
    <citation type="submission" date="2016-01" db="EMBL/GenBank/DDBJ databases">
        <authorList>
            <person name="Peeters C."/>
        </authorList>
    </citation>
    <scope>NUCLEOTIDE SEQUENCE [LARGE SCALE GENOMIC DNA]</scope>
    <source>
        <strain evidence="9">LMG 29317</strain>
    </source>
</reference>
<comment type="caution">
    <text evidence="9">The sequence shown here is derived from an EMBL/GenBank/DDBJ whole genome shotgun (WGS) entry which is preliminary data.</text>
</comment>
<feature type="region of interest" description="Disordered" evidence="7">
    <location>
        <begin position="80"/>
        <end position="174"/>
    </location>
</feature>
<dbReference type="OrthoDB" id="9766860at2"/>
<organism evidence="9 10">
    <name type="scientific">Caballeronia arvi</name>
    <dbReference type="NCBI Taxonomy" id="1777135"/>
    <lineage>
        <taxon>Bacteria</taxon>
        <taxon>Pseudomonadati</taxon>
        <taxon>Pseudomonadota</taxon>
        <taxon>Betaproteobacteria</taxon>
        <taxon>Burkholderiales</taxon>
        <taxon>Burkholderiaceae</taxon>
        <taxon>Caballeronia</taxon>
    </lineage>
</organism>
<evidence type="ECO:0000256" key="4">
    <source>
        <dbReference type="ARBA" id="ARBA00022692"/>
    </source>
</evidence>
<keyword evidence="10" id="KW-1185">Reference proteome</keyword>
<feature type="transmembrane region" description="Helical" evidence="8">
    <location>
        <begin position="40"/>
        <end position="58"/>
    </location>
</feature>
<evidence type="ECO:0000256" key="7">
    <source>
        <dbReference type="SAM" id="MobiDB-lite"/>
    </source>
</evidence>
<dbReference type="Proteomes" id="UP000055019">
    <property type="component" value="Unassembled WGS sequence"/>
</dbReference>